<sequence length="212" mass="22401">MNAGEPIGGLCTRTGITHPGPPRRNTALLGGRLRSEKSDTQTQKRAASPKCQCCWVAAALGWMWWVGGALVVPAVREKGSAAEAPSEPPLRTPPNVPRRGAPRPGVPRPLPRPHRRTPTRTPLPTPRRHPGHPPPADAGPTHVRAGSPPAAAASPTSGSPSGLSPRDGDTGRYYRFERTSATSRPAMSTAPPPIDCENLTTLGVLKDAAFRQ</sequence>
<accession>A0AC60NZ35</accession>
<dbReference type="EMBL" id="JABSTQ010011348">
    <property type="protein sequence ID" value="KAG0412425.1"/>
    <property type="molecule type" value="Genomic_DNA"/>
</dbReference>
<gene>
    <name evidence="1" type="ORF">HPB47_010436</name>
</gene>
<evidence type="ECO:0000313" key="1">
    <source>
        <dbReference type="EMBL" id="KAG0412425.1"/>
    </source>
</evidence>
<protein>
    <submittedName>
        <fullName evidence="1">Uncharacterized protein</fullName>
    </submittedName>
</protein>
<evidence type="ECO:0000313" key="2">
    <source>
        <dbReference type="Proteomes" id="UP000805193"/>
    </source>
</evidence>
<reference evidence="1 2" key="1">
    <citation type="journal article" date="2020" name="Cell">
        <title>Large-Scale Comparative Analyses of Tick Genomes Elucidate Their Genetic Diversity and Vector Capacities.</title>
        <authorList>
            <consortium name="Tick Genome and Microbiome Consortium (TIGMIC)"/>
            <person name="Jia N."/>
            <person name="Wang J."/>
            <person name="Shi W."/>
            <person name="Du L."/>
            <person name="Sun Y."/>
            <person name="Zhan W."/>
            <person name="Jiang J.F."/>
            <person name="Wang Q."/>
            <person name="Zhang B."/>
            <person name="Ji P."/>
            <person name="Bell-Sakyi L."/>
            <person name="Cui X.M."/>
            <person name="Yuan T.T."/>
            <person name="Jiang B.G."/>
            <person name="Yang W.F."/>
            <person name="Lam T.T."/>
            <person name="Chang Q.C."/>
            <person name="Ding S.J."/>
            <person name="Wang X.J."/>
            <person name="Zhu J.G."/>
            <person name="Ruan X.D."/>
            <person name="Zhao L."/>
            <person name="Wei J.T."/>
            <person name="Ye R.Z."/>
            <person name="Que T.C."/>
            <person name="Du C.H."/>
            <person name="Zhou Y.H."/>
            <person name="Cheng J.X."/>
            <person name="Dai P.F."/>
            <person name="Guo W.B."/>
            <person name="Han X.H."/>
            <person name="Huang E.J."/>
            <person name="Li L.F."/>
            <person name="Wei W."/>
            <person name="Gao Y.C."/>
            <person name="Liu J.Z."/>
            <person name="Shao H.Z."/>
            <person name="Wang X."/>
            <person name="Wang C.C."/>
            <person name="Yang T.C."/>
            <person name="Huo Q.B."/>
            <person name="Li W."/>
            <person name="Chen H.Y."/>
            <person name="Chen S.E."/>
            <person name="Zhou L.G."/>
            <person name="Ni X.B."/>
            <person name="Tian J.H."/>
            <person name="Sheng Y."/>
            <person name="Liu T."/>
            <person name="Pan Y.S."/>
            <person name="Xia L.Y."/>
            <person name="Li J."/>
            <person name="Zhao F."/>
            <person name="Cao W.C."/>
        </authorList>
    </citation>
    <scope>NUCLEOTIDE SEQUENCE [LARGE SCALE GENOMIC DNA]</scope>
    <source>
        <strain evidence="1">Iper-2018</strain>
    </source>
</reference>
<keyword evidence="2" id="KW-1185">Reference proteome</keyword>
<proteinExistence type="predicted"/>
<comment type="caution">
    <text evidence="1">The sequence shown here is derived from an EMBL/GenBank/DDBJ whole genome shotgun (WGS) entry which is preliminary data.</text>
</comment>
<organism evidence="1 2">
    <name type="scientific">Ixodes persulcatus</name>
    <name type="common">Taiga tick</name>
    <dbReference type="NCBI Taxonomy" id="34615"/>
    <lineage>
        <taxon>Eukaryota</taxon>
        <taxon>Metazoa</taxon>
        <taxon>Ecdysozoa</taxon>
        <taxon>Arthropoda</taxon>
        <taxon>Chelicerata</taxon>
        <taxon>Arachnida</taxon>
        <taxon>Acari</taxon>
        <taxon>Parasitiformes</taxon>
        <taxon>Ixodida</taxon>
        <taxon>Ixodoidea</taxon>
        <taxon>Ixodidae</taxon>
        <taxon>Ixodinae</taxon>
        <taxon>Ixodes</taxon>
    </lineage>
</organism>
<name>A0AC60NZ35_IXOPE</name>
<dbReference type="Proteomes" id="UP000805193">
    <property type="component" value="Unassembled WGS sequence"/>
</dbReference>